<feature type="transmembrane region" description="Helical" evidence="2">
    <location>
        <begin position="461"/>
        <end position="481"/>
    </location>
</feature>
<gene>
    <name evidence="5" type="ORF">SPAPADRAFT_67124</name>
</gene>
<feature type="compositionally biased region" description="Basic and acidic residues" evidence="1">
    <location>
        <begin position="235"/>
        <end position="247"/>
    </location>
</feature>
<evidence type="ECO:0000256" key="1">
    <source>
        <dbReference type="SAM" id="MobiDB-lite"/>
    </source>
</evidence>
<feature type="domain" description="Flo11" evidence="4">
    <location>
        <begin position="42"/>
        <end position="216"/>
    </location>
</feature>
<dbReference type="KEGG" id="spaa:SPAPADRAFT_67124"/>
<evidence type="ECO:0000256" key="2">
    <source>
        <dbReference type="SAM" id="Phobius"/>
    </source>
</evidence>
<dbReference type="HOGENOM" id="CLU_566402_0_0_1"/>
<keyword evidence="2" id="KW-1133">Transmembrane helix</keyword>
<feature type="compositionally biased region" description="Polar residues" evidence="1">
    <location>
        <begin position="251"/>
        <end position="305"/>
    </location>
</feature>
<feature type="region of interest" description="Disordered" evidence="1">
    <location>
        <begin position="203"/>
        <end position="309"/>
    </location>
</feature>
<dbReference type="Proteomes" id="UP000000709">
    <property type="component" value="Unassembled WGS sequence"/>
</dbReference>
<feature type="signal peptide" evidence="3">
    <location>
        <begin position="1"/>
        <end position="20"/>
    </location>
</feature>
<feature type="compositionally biased region" description="Low complexity" evidence="1">
    <location>
        <begin position="206"/>
        <end position="218"/>
    </location>
</feature>
<sequence length="482" mass="53064">MLQTLFLWYLLLQMLVPANAATTTLSGPVTVSRPYTNLPKPTANYPTSWNGNSICSSSLGALSKQNNEPKLKIFEFKSIKWIEDNFYEVMIEFEIDSKAYTESELRAIYIFSLQTPNDYLGSVELFATSWQQNLLGNSPFHFYFSWVMEAENINQLTCTTPFQVYYDWDTYYATYQHGCFSDQLTDLPAQCWNAKNFVQGVSQSDTKTSSESKTTPTKETSKVGTNTNVGASSESKYKSTTEQESKSTTKPGNQSIIETKVQINTQQPVGTSSEHSHVSTSMQNPSTSDSKAPSSTKNEIQTTSKPELGISHDLEEETISLSAISIETEIIEQEISTPDSTISDTEEKDTPTVDGTATPVNDESTIEPNFEIITTVTRTTTTYVTATVCSSDCQPSSNDSVASDVNIITSDEGAYPTLVESVYTSITSNNASKTMADYIPIPGNSTNTLNANSVEMFEGSASAISTNCLLVVLYLFSNFIFV</sequence>
<dbReference type="InterPro" id="IPR018789">
    <property type="entry name" value="Flo11"/>
</dbReference>
<feature type="chain" id="PRO_5003442622" description="Flo11 domain-containing protein" evidence="3">
    <location>
        <begin position="21"/>
        <end position="482"/>
    </location>
</feature>
<keyword evidence="2" id="KW-0472">Membrane</keyword>
<dbReference type="Pfam" id="PF10182">
    <property type="entry name" value="Flo11"/>
    <property type="match status" value="1"/>
</dbReference>
<dbReference type="RefSeq" id="XP_007375794.1">
    <property type="nucleotide sequence ID" value="XM_007375732.1"/>
</dbReference>
<dbReference type="EMBL" id="GL996502">
    <property type="protein sequence ID" value="EGW32518.1"/>
    <property type="molecule type" value="Genomic_DNA"/>
</dbReference>
<dbReference type="AlphaFoldDB" id="G3ANI9"/>
<name>G3ANI9_SPAPN</name>
<feature type="region of interest" description="Disordered" evidence="1">
    <location>
        <begin position="335"/>
        <end position="363"/>
    </location>
</feature>
<keyword evidence="2" id="KW-0812">Transmembrane</keyword>
<feature type="compositionally biased region" description="Polar residues" evidence="1">
    <location>
        <begin position="353"/>
        <end position="363"/>
    </location>
</feature>
<protein>
    <recommendedName>
        <fullName evidence="4">Flo11 domain-containing protein</fullName>
    </recommendedName>
</protein>
<keyword evidence="6" id="KW-1185">Reference proteome</keyword>
<organism evidence="6">
    <name type="scientific">Spathaspora passalidarum (strain NRRL Y-27907 / 11-Y1)</name>
    <dbReference type="NCBI Taxonomy" id="619300"/>
    <lineage>
        <taxon>Eukaryota</taxon>
        <taxon>Fungi</taxon>
        <taxon>Dikarya</taxon>
        <taxon>Ascomycota</taxon>
        <taxon>Saccharomycotina</taxon>
        <taxon>Pichiomycetes</taxon>
        <taxon>Debaryomycetaceae</taxon>
        <taxon>Spathaspora</taxon>
    </lineage>
</organism>
<evidence type="ECO:0000259" key="4">
    <source>
        <dbReference type="PROSITE" id="PS51824"/>
    </source>
</evidence>
<reference evidence="5 6" key="1">
    <citation type="journal article" date="2011" name="Proc. Natl. Acad. Sci. U.S.A.">
        <title>Comparative genomics of xylose-fermenting fungi for enhanced biofuel production.</title>
        <authorList>
            <person name="Wohlbach D.J."/>
            <person name="Kuo A."/>
            <person name="Sato T.K."/>
            <person name="Potts K.M."/>
            <person name="Salamov A.A."/>
            <person name="LaButti K.M."/>
            <person name="Sun H."/>
            <person name="Clum A."/>
            <person name="Pangilinan J.L."/>
            <person name="Lindquist E.A."/>
            <person name="Lucas S."/>
            <person name="Lapidus A."/>
            <person name="Jin M."/>
            <person name="Gunawan C."/>
            <person name="Balan V."/>
            <person name="Dale B.E."/>
            <person name="Jeffries T.W."/>
            <person name="Zinkel R."/>
            <person name="Barry K.W."/>
            <person name="Grigoriev I.V."/>
            <person name="Gasch A.P."/>
        </authorList>
    </citation>
    <scope>NUCLEOTIDE SEQUENCE [LARGE SCALE GENOMIC DNA]</scope>
    <source>
        <strain evidence="6">NRRL Y-27907 / 11-Y1</strain>
    </source>
</reference>
<dbReference type="InParanoid" id="G3ANI9"/>
<keyword evidence="3" id="KW-0732">Signal</keyword>
<dbReference type="PROSITE" id="PS51824">
    <property type="entry name" value="FLO11"/>
    <property type="match status" value="1"/>
</dbReference>
<accession>G3ANI9</accession>
<dbReference type="OrthoDB" id="4028176at2759"/>
<evidence type="ECO:0000313" key="6">
    <source>
        <dbReference type="Proteomes" id="UP000000709"/>
    </source>
</evidence>
<evidence type="ECO:0000256" key="3">
    <source>
        <dbReference type="SAM" id="SignalP"/>
    </source>
</evidence>
<dbReference type="GeneID" id="18875140"/>
<evidence type="ECO:0000313" key="5">
    <source>
        <dbReference type="EMBL" id="EGW32518.1"/>
    </source>
</evidence>
<proteinExistence type="predicted"/>